<name>A0A533Q8J4_9BACT</name>
<dbReference type="GO" id="GO:0016757">
    <property type="term" value="F:glycosyltransferase activity"/>
    <property type="evidence" value="ECO:0007669"/>
    <property type="project" value="InterPro"/>
</dbReference>
<comment type="caution">
    <text evidence="2">The sequence shown here is derived from an EMBL/GenBank/DDBJ whole genome shotgun (WGS) entry which is preliminary data.</text>
</comment>
<reference evidence="2 3" key="1">
    <citation type="submission" date="2019-04" db="EMBL/GenBank/DDBJ databases">
        <title>Genome of a novel bacterium Candidatus Jettenia ecosi reconstructed from metagenome of an anammox bioreactor.</title>
        <authorList>
            <person name="Mardanov A.V."/>
            <person name="Beletsky A.V."/>
            <person name="Ravin N.V."/>
            <person name="Botchkova E.A."/>
            <person name="Litti Y.V."/>
            <person name="Nozhevnikova A.N."/>
        </authorList>
    </citation>
    <scope>NUCLEOTIDE SEQUENCE [LARGE SCALE GENOMIC DNA]</scope>
    <source>
        <strain evidence="2">J2</strain>
    </source>
</reference>
<dbReference type="PANTHER" id="PTHR45947:SF3">
    <property type="entry name" value="SULFOQUINOVOSYL TRANSFERASE SQD2"/>
    <property type="match status" value="1"/>
</dbReference>
<dbReference type="InterPro" id="IPR050194">
    <property type="entry name" value="Glycosyltransferase_grp1"/>
</dbReference>
<dbReference type="PANTHER" id="PTHR45947">
    <property type="entry name" value="SULFOQUINOVOSYL TRANSFERASE SQD2"/>
    <property type="match status" value="1"/>
</dbReference>
<dbReference type="Proteomes" id="UP000319783">
    <property type="component" value="Unassembled WGS sequence"/>
</dbReference>
<proteinExistence type="predicted"/>
<accession>A0A533Q8J4</accession>
<sequence length="411" mass="47501">MNVWLIQIGETLPIDPKIRRLRTTLLAEKLLERGHTVLWWASAFDHLQKQWVFNKETELELKEGLRIKALKGIEYTKNVSLKRFIDHRIIAKRFKRLASRMPKPDVVIASMPSHDLAYEAVTFAKNNNVPVLVDIRDPWPDIFINCIPSYLQKLAKIILHKDFQMVKKTMQNADGLLSMMNTLLIWGLGYAGRERTWKDRVFYLGYKRIMQSDGKSNRISELLNNLNNKFIVTFIGTFASYHNPSILLDCAKRFVNSNICFILAGDGELFPVIKDKASFLNNVVLPGWLNQDEITSLLQHSHLGVCPTSQVADFFPNKSFSYLSEGLPIISAFQGDLRDIIEKHQIGFYYSPNDVDGLTNCIKKLYDDRNLYKKMSENTHTVFNEICDADKIYDEYARHIEIVADDYNQTK</sequence>
<dbReference type="CDD" id="cd03794">
    <property type="entry name" value="GT4_WbuB-like"/>
    <property type="match status" value="1"/>
</dbReference>
<keyword evidence="2" id="KW-0808">Transferase</keyword>
<dbReference type="SUPFAM" id="SSF53756">
    <property type="entry name" value="UDP-Glycosyltransferase/glycogen phosphorylase"/>
    <property type="match status" value="1"/>
</dbReference>
<protein>
    <submittedName>
        <fullName evidence="2">Glycosyltransferase</fullName>
    </submittedName>
</protein>
<dbReference type="Pfam" id="PF00534">
    <property type="entry name" value="Glycos_transf_1"/>
    <property type="match status" value="1"/>
</dbReference>
<gene>
    <name evidence="2" type="ORF">JETT_2787</name>
</gene>
<dbReference type="EMBL" id="SULG01000070">
    <property type="protein sequence ID" value="TLD40952.1"/>
    <property type="molecule type" value="Genomic_DNA"/>
</dbReference>
<evidence type="ECO:0000259" key="1">
    <source>
        <dbReference type="Pfam" id="PF00534"/>
    </source>
</evidence>
<feature type="domain" description="Glycosyl transferase family 1" evidence="1">
    <location>
        <begin position="226"/>
        <end position="379"/>
    </location>
</feature>
<evidence type="ECO:0000313" key="2">
    <source>
        <dbReference type="EMBL" id="TLD40952.1"/>
    </source>
</evidence>
<dbReference type="AlphaFoldDB" id="A0A533Q8J4"/>
<evidence type="ECO:0000313" key="3">
    <source>
        <dbReference type="Proteomes" id="UP000319783"/>
    </source>
</evidence>
<dbReference type="Gene3D" id="3.40.50.2000">
    <property type="entry name" value="Glycogen Phosphorylase B"/>
    <property type="match status" value="2"/>
</dbReference>
<organism evidence="2 3">
    <name type="scientific">Candidatus Jettenia ecosi</name>
    <dbReference type="NCBI Taxonomy" id="2494326"/>
    <lineage>
        <taxon>Bacteria</taxon>
        <taxon>Pseudomonadati</taxon>
        <taxon>Planctomycetota</taxon>
        <taxon>Candidatus Brocadiia</taxon>
        <taxon>Candidatus Brocadiales</taxon>
        <taxon>Candidatus Brocadiaceae</taxon>
        <taxon>Candidatus Jettenia</taxon>
    </lineage>
</organism>
<dbReference type="InterPro" id="IPR001296">
    <property type="entry name" value="Glyco_trans_1"/>
</dbReference>